<sequence length="113" mass="13091">MECEADKLKVWGGGPWIIEKQWLKIIKWSPNFSPAIQKNLCALVWVRFPKLAMKYWVEDSMMAIGRTMGNPVQEVQKDLKDEEAKGKVENIGQGGVIKKKEKLKNERRSWCQS</sequence>
<dbReference type="PANTHER" id="PTHR31286">
    <property type="entry name" value="GLYCINE-RICH CELL WALL STRUCTURAL PROTEIN 1.8-LIKE"/>
    <property type="match status" value="1"/>
</dbReference>
<dbReference type="Proteomes" id="UP000541444">
    <property type="component" value="Unassembled WGS sequence"/>
</dbReference>
<evidence type="ECO:0008006" key="3">
    <source>
        <dbReference type="Google" id="ProtNLM"/>
    </source>
</evidence>
<evidence type="ECO:0000313" key="2">
    <source>
        <dbReference type="Proteomes" id="UP000541444"/>
    </source>
</evidence>
<proteinExistence type="predicted"/>
<evidence type="ECO:0000313" key="1">
    <source>
        <dbReference type="EMBL" id="KAF6163111.1"/>
    </source>
</evidence>
<dbReference type="OrthoDB" id="682893at2759"/>
<protein>
    <recommendedName>
        <fullName evidence="3">DUF4283 domain-containing protein</fullName>
    </recommendedName>
</protein>
<dbReference type="PANTHER" id="PTHR31286:SF99">
    <property type="entry name" value="DUF4283 DOMAIN-CONTAINING PROTEIN"/>
    <property type="match status" value="1"/>
</dbReference>
<name>A0A7J7N7A0_9MAGN</name>
<organism evidence="1 2">
    <name type="scientific">Kingdonia uniflora</name>
    <dbReference type="NCBI Taxonomy" id="39325"/>
    <lineage>
        <taxon>Eukaryota</taxon>
        <taxon>Viridiplantae</taxon>
        <taxon>Streptophyta</taxon>
        <taxon>Embryophyta</taxon>
        <taxon>Tracheophyta</taxon>
        <taxon>Spermatophyta</taxon>
        <taxon>Magnoliopsida</taxon>
        <taxon>Ranunculales</taxon>
        <taxon>Circaeasteraceae</taxon>
        <taxon>Kingdonia</taxon>
    </lineage>
</organism>
<dbReference type="AlphaFoldDB" id="A0A7J7N7A0"/>
<comment type="caution">
    <text evidence="1">The sequence shown here is derived from an EMBL/GenBank/DDBJ whole genome shotgun (WGS) entry which is preliminary data.</text>
</comment>
<dbReference type="InterPro" id="IPR040256">
    <property type="entry name" value="At4g02000-like"/>
</dbReference>
<gene>
    <name evidence="1" type="ORF">GIB67_013810</name>
</gene>
<feature type="non-terminal residue" evidence="1">
    <location>
        <position position="1"/>
    </location>
</feature>
<reference evidence="1 2" key="1">
    <citation type="journal article" date="2020" name="IScience">
        <title>Genome Sequencing of the Endangered Kingdonia uniflora (Circaeasteraceae, Ranunculales) Reveals Potential Mechanisms of Evolutionary Specialization.</title>
        <authorList>
            <person name="Sun Y."/>
            <person name="Deng T."/>
            <person name="Zhang A."/>
            <person name="Moore M.J."/>
            <person name="Landis J.B."/>
            <person name="Lin N."/>
            <person name="Zhang H."/>
            <person name="Zhang X."/>
            <person name="Huang J."/>
            <person name="Zhang X."/>
            <person name="Sun H."/>
            <person name="Wang H."/>
        </authorList>
    </citation>
    <scope>NUCLEOTIDE SEQUENCE [LARGE SCALE GENOMIC DNA]</scope>
    <source>
        <strain evidence="1">TB1705</strain>
        <tissue evidence="1">Leaf</tissue>
    </source>
</reference>
<accession>A0A7J7N7A0</accession>
<dbReference type="EMBL" id="JACGCM010001000">
    <property type="protein sequence ID" value="KAF6163111.1"/>
    <property type="molecule type" value="Genomic_DNA"/>
</dbReference>
<keyword evidence="2" id="KW-1185">Reference proteome</keyword>